<evidence type="ECO:0000313" key="3">
    <source>
        <dbReference type="EMBL" id="KAK2196985.1"/>
    </source>
</evidence>
<name>A0AAD9PLD9_9APIC</name>
<dbReference type="GeneID" id="94336533"/>
<organism evidence="3 4">
    <name type="scientific">Babesia duncani</name>
    <dbReference type="NCBI Taxonomy" id="323732"/>
    <lineage>
        <taxon>Eukaryota</taxon>
        <taxon>Sar</taxon>
        <taxon>Alveolata</taxon>
        <taxon>Apicomplexa</taxon>
        <taxon>Aconoidasida</taxon>
        <taxon>Piroplasmida</taxon>
        <taxon>Babesiidae</taxon>
        <taxon>Babesia</taxon>
    </lineage>
</organism>
<evidence type="ECO:0000313" key="4">
    <source>
        <dbReference type="Proteomes" id="UP001214638"/>
    </source>
</evidence>
<accession>A0AAD9PLD9</accession>
<gene>
    <name evidence="3" type="ORF">BdWA1_002235</name>
</gene>
<evidence type="ECO:0000256" key="1">
    <source>
        <dbReference type="SAM" id="Coils"/>
    </source>
</evidence>
<reference evidence="3" key="1">
    <citation type="journal article" date="2023" name="Nat. Microbiol.">
        <title>Babesia duncani multi-omics identifies virulence factors and drug targets.</title>
        <authorList>
            <person name="Singh P."/>
            <person name="Lonardi S."/>
            <person name="Liang Q."/>
            <person name="Vydyam P."/>
            <person name="Khabirova E."/>
            <person name="Fang T."/>
            <person name="Gihaz S."/>
            <person name="Thekkiniath J."/>
            <person name="Munshi M."/>
            <person name="Abel S."/>
            <person name="Ciampossin L."/>
            <person name="Batugedara G."/>
            <person name="Gupta M."/>
            <person name="Lu X.M."/>
            <person name="Lenz T."/>
            <person name="Chakravarty S."/>
            <person name="Cornillot E."/>
            <person name="Hu Y."/>
            <person name="Ma W."/>
            <person name="Gonzalez L.M."/>
            <person name="Sanchez S."/>
            <person name="Estrada K."/>
            <person name="Sanchez-Flores A."/>
            <person name="Montero E."/>
            <person name="Harb O.S."/>
            <person name="Le Roch K.G."/>
            <person name="Mamoun C.B."/>
        </authorList>
    </citation>
    <scope>NUCLEOTIDE SEQUENCE</scope>
    <source>
        <strain evidence="3">WA1</strain>
    </source>
</reference>
<keyword evidence="1" id="KW-0175">Coiled coil</keyword>
<sequence length="189" mass="21537">MATQTERMRLLEQHAQLSREIAGIKADIERLVRNNEMLRNQNSNMQKILQGSNNTRIQKSAAKSNMHLMHAPHKVKCQNPCVAKVQEFPADYVLDAITQVGDAAKTEILKHAKTVLDDVAKRFSSDVIMNPFNQYQSQSDYQRYNSTLSSDESNDNDAIPYLTDEESTPIPRKEIKNIEYKNISVNSAR</sequence>
<dbReference type="AlphaFoldDB" id="A0AAD9PLD9"/>
<keyword evidence="4" id="KW-1185">Reference proteome</keyword>
<dbReference type="Proteomes" id="UP001214638">
    <property type="component" value="Unassembled WGS sequence"/>
</dbReference>
<comment type="caution">
    <text evidence="3">The sequence shown here is derived from an EMBL/GenBank/DDBJ whole genome shotgun (WGS) entry which is preliminary data.</text>
</comment>
<proteinExistence type="predicted"/>
<feature type="coiled-coil region" evidence="1">
    <location>
        <begin position="7"/>
        <end position="48"/>
    </location>
</feature>
<dbReference type="KEGG" id="bdw:94336533"/>
<feature type="region of interest" description="Disordered" evidence="2">
    <location>
        <begin position="146"/>
        <end position="167"/>
    </location>
</feature>
<dbReference type="EMBL" id="JALLKP010000002">
    <property type="protein sequence ID" value="KAK2196985.1"/>
    <property type="molecule type" value="Genomic_DNA"/>
</dbReference>
<dbReference type="RefSeq" id="XP_067803827.1">
    <property type="nucleotide sequence ID" value="XM_067947263.1"/>
</dbReference>
<evidence type="ECO:0000256" key="2">
    <source>
        <dbReference type="SAM" id="MobiDB-lite"/>
    </source>
</evidence>
<protein>
    <submittedName>
        <fullName evidence="3">Uncharacterized protein</fullName>
    </submittedName>
</protein>